<protein>
    <recommendedName>
        <fullName evidence="2">SET domain-containing protein</fullName>
    </recommendedName>
</protein>
<feature type="compositionally biased region" description="Basic and acidic residues" evidence="1">
    <location>
        <begin position="181"/>
        <end position="194"/>
    </location>
</feature>
<evidence type="ECO:0000256" key="1">
    <source>
        <dbReference type="SAM" id="MobiDB-lite"/>
    </source>
</evidence>
<dbReference type="SMART" id="SM00317">
    <property type="entry name" value="SET"/>
    <property type="match status" value="1"/>
</dbReference>
<comment type="caution">
    <text evidence="3">The sequence shown here is derived from an EMBL/GenBank/DDBJ whole genome shotgun (WGS) entry which is preliminary data.</text>
</comment>
<dbReference type="CDD" id="cd20071">
    <property type="entry name" value="SET_SMYD"/>
    <property type="match status" value="1"/>
</dbReference>
<dbReference type="SUPFAM" id="SSF82199">
    <property type="entry name" value="SET domain"/>
    <property type="match status" value="1"/>
</dbReference>
<feature type="region of interest" description="Disordered" evidence="1">
    <location>
        <begin position="37"/>
        <end position="58"/>
    </location>
</feature>
<dbReference type="Pfam" id="PF00856">
    <property type="entry name" value="SET"/>
    <property type="match status" value="1"/>
</dbReference>
<keyword evidence="4" id="KW-1185">Reference proteome</keyword>
<sequence length="388" mass="42679">MDRAMTFENPSKSSDIVDESMTTDIIDDIYPCDSISEKESDESCSIRPGSGSHGDTSATTWSTTCLLNLPFLQKLPPVEGVPHLQGLPHYRLILDIDRKIEAATIQTPFGPVVAMPSDGSNRASEGTVRPQAHSNSGSVACEPIQPDDTDSGQRPQPNGADTGSISSMLGRSQSESPNRADGLREGPEDVDKPYSRAPPPMPTEPTSEPERFRNNFLEIRPSSTAGFGAFALKNMIQGQIILIEKSLFRANNNTLYDEIEKLTPSLLQAYDRMHAHVRRAYEGGPRNRAAIFRTNSFFVSPSERGVYLTASKFNHACKPINNVTYVHDQRQDCIVFSTERDIEAGEELFINYGPDPESLYTEYGFICRCGGCGSLTDVDIAGLEHPIR</sequence>
<evidence type="ECO:0000313" key="3">
    <source>
        <dbReference type="EMBL" id="KAK9425500.1"/>
    </source>
</evidence>
<dbReference type="PANTHER" id="PTHR47332:SF4">
    <property type="entry name" value="SET DOMAIN-CONTAINING PROTEIN 5"/>
    <property type="match status" value="1"/>
</dbReference>
<dbReference type="Proteomes" id="UP001408356">
    <property type="component" value="Unassembled WGS sequence"/>
</dbReference>
<evidence type="ECO:0000313" key="4">
    <source>
        <dbReference type="Proteomes" id="UP001408356"/>
    </source>
</evidence>
<evidence type="ECO:0000259" key="2">
    <source>
        <dbReference type="PROSITE" id="PS50280"/>
    </source>
</evidence>
<dbReference type="Gene3D" id="2.170.270.10">
    <property type="entry name" value="SET domain"/>
    <property type="match status" value="1"/>
</dbReference>
<feature type="compositionally biased region" description="Polar residues" evidence="1">
    <location>
        <begin position="152"/>
        <end position="177"/>
    </location>
</feature>
<organism evidence="3 4">
    <name type="scientific">Seiridium unicorne</name>
    <dbReference type="NCBI Taxonomy" id="138068"/>
    <lineage>
        <taxon>Eukaryota</taxon>
        <taxon>Fungi</taxon>
        <taxon>Dikarya</taxon>
        <taxon>Ascomycota</taxon>
        <taxon>Pezizomycotina</taxon>
        <taxon>Sordariomycetes</taxon>
        <taxon>Xylariomycetidae</taxon>
        <taxon>Amphisphaeriales</taxon>
        <taxon>Sporocadaceae</taxon>
        <taxon>Seiridium</taxon>
    </lineage>
</organism>
<feature type="domain" description="SET" evidence="2">
    <location>
        <begin position="215"/>
        <end position="353"/>
    </location>
</feature>
<gene>
    <name evidence="3" type="ORF">SUNI508_12956</name>
</gene>
<dbReference type="EMBL" id="JARVKF010000015">
    <property type="protein sequence ID" value="KAK9425500.1"/>
    <property type="molecule type" value="Genomic_DNA"/>
</dbReference>
<dbReference type="PROSITE" id="PS50280">
    <property type="entry name" value="SET"/>
    <property type="match status" value="1"/>
</dbReference>
<proteinExistence type="predicted"/>
<dbReference type="InterPro" id="IPR053185">
    <property type="entry name" value="SET_domain_protein"/>
</dbReference>
<dbReference type="InterPro" id="IPR001214">
    <property type="entry name" value="SET_dom"/>
</dbReference>
<feature type="region of interest" description="Disordered" evidence="1">
    <location>
        <begin position="110"/>
        <end position="210"/>
    </location>
</feature>
<dbReference type="PANTHER" id="PTHR47332">
    <property type="entry name" value="SET DOMAIN-CONTAINING PROTEIN 5"/>
    <property type="match status" value="1"/>
</dbReference>
<name>A0ABR2VEZ9_9PEZI</name>
<reference evidence="3 4" key="1">
    <citation type="journal article" date="2024" name="J. Plant Pathol.">
        <title>Sequence and assembly of the genome of Seiridium unicorne, isolate CBS 538.82, causal agent of cypress canker disease.</title>
        <authorList>
            <person name="Scali E."/>
            <person name="Rocca G.D."/>
            <person name="Danti R."/>
            <person name="Garbelotto M."/>
            <person name="Barberini S."/>
            <person name="Baroncelli R."/>
            <person name="Emiliani G."/>
        </authorList>
    </citation>
    <scope>NUCLEOTIDE SEQUENCE [LARGE SCALE GENOMIC DNA]</scope>
    <source>
        <strain evidence="3 4">BM-138-508</strain>
    </source>
</reference>
<dbReference type="InterPro" id="IPR046341">
    <property type="entry name" value="SET_dom_sf"/>
</dbReference>
<accession>A0ABR2VEZ9</accession>